<reference evidence="1" key="1">
    <citation type="journal article" date="2021" name="Nat. Commun.">
        <title>Genetic determinants of endophytism in the Arabidopsis root mycobiome.</title>
        <authorList>
            <person name="Mesny F."/>
            <person name="Miyauchi S."/>
            <person name="Thiergart T."/>
            <person name="Pickel B."/>
            <person name="Atanasova L."/>
            <person name="Karlsson M."/>
            <person name="Huettel B."/>
            <person name="Barry K.W."/>
            <person name="Haridas S."/>
            <person name="Chen C."/>
            <person name="Bauer D."/>
            <person name="Andreopoulos W."/>
            <person name="Pangilinan J."/>
            <person name="LaButti K."/>
            <person name="Riley R."/>
            <person name="Lipzen A."/>
            <person name="Clum A."/>
            <person name="Drula E."/>
            <person name="Henrissat B."/>
            <person name="Kohler A."/>
            <person name="Grigoriev I.V."/>
            <person name="Martin F.M."/>
            <person name="Hacquard S."/>
        </authorList>
    </citation>
    <scope>NUCLEOTIDE SEQUENCE</scope>
    <source>
        <strain evidence="1">MPI-CAGE-CH-0243</strain>
    </source>
</reference>
<name>A0A9P9EF91_9PLEO</name>
<accession>A0A9P9EF91</accession>
<gene>
    <name evidence="1" type="ORF">B0J11DRAFT_563385</name>
</gene>
<evidence type="ECO:0000313" key="2">
    <source>
        <dbReference type="Proteomes" id="UP000700596"/>
    </source>
</evidence>
<organism evidence="1 2">
    <name type="scientific">Dendryphion nanum</name>
    <dbReference type="NCBI Taxonomy" id="256645"/>
    <lineage>
        <taxon>Eukaryota</taxon>
        <taxon>Fungi</taxon>
        <taxon>Dikarya</taxon>
        <taxon>Ascomycota</taxon>
        <taxon>Pezizomycotina</taxon>
        <taxon>Dothideomycetes</taxon>
        <taxon>Pleosporomycetidae</taxon>
        <taxon>Pleosporales</taxon>
        <taxon>Torulaceae</taxon>
        <taxon>Dendryphion</taxon>
    </lineage>
</organism>
<protein>
    <submittedName>
        <fullName evidence="1">Uncharacterized protein</fullName>
    </submittedName>
</protein>
<dbReference type="Proteomes" id="UP000700596">
    <property type="component" value="Unassembled WGS sequence"/>
</dbReference>
<dbReference type="OrthoDB" id="5324692at2759"/>
<keyword evidence="2" id="KW-1185">Reference proteome</keyword>
<dbReference type="EMBL" id="JAGMWT010000001">
    <property type="protein sequence ID" value="KAH7138399.1"/>
    <property type="molecule type" value="Genomic_DNA"/>
</dbReference>
<sequence length="412" mass="46312">MSLASVPSRTPTFTNCPYPNYTTEHVPWLTIVSPVPVPTFDICPSCYTTSIQHTRYASLFGPAAPKPADTSTRCDFANIWTRIAWAWTLKKNEEGIGMLGYVNLVEDREGLCPNNSTEDLETEIGIHNVKVEVNRVWYCLRSSTSSTASSSSSDPGPLDSFTLCSSCVAHLFTIFPSLSTLSNKTGGIFHPAANGHARPGTCELFLRDPYRDRMLKYIECFVLLAEQTLLFQSQDPRTSPPIAPLLLSLQRHTAIPLCPRSQTVTNQPCYTLSPHVPKWTVCREHHITLLNPLFTQPSPPLVLSQISDQPVMRKEGFSCQIYSERLRGWFEEACESRDLEKLGERIKGRETERRGFWKRIEGLGERLQGEKEEAERLYGTEGLAGAEEAVSRVRGTVGEIEEVLRGWREGWE</sequence>
<dbReference type="AlphaFoldDB" id="A0A9P9EF91"/>
<proteinExistence type="predicted"/>
<evidence type="ECO:0000313" key="1">
    <source>
        <dbReference type="EMBL" id="KAH7138399.1"/>
    </source>
</evidence>
<comment type="caution">
    <text evidence="1">The sequence shown here is derived from an EMBL/GenBank/DDBJ whole genome shotgun (WGS) entry which is preliminary data.</text>
</comment>